<organism evidence="4 5">
    <name type="scientific">Granulicella aggregans</name>
    <dbReference type="NCBI Taxonomy" id="474949"/>
    <lineage>
        <taxon>Bacteria</taxon>
        <taxon>Pseudomonadati</taxon>
        <taxon>Acidobacteriota</taxon>
        <taxon>Terriglobia</taxon>
        <taxon>Terriglobales</taxon>
        <taxon>Acidobacteriaceae</taxon>
        <taxon>Granulicella</taxon>
    </lineage>
</organism>
<dbReference type="PROSITE" id="PS50977">
    <property type="entry name" value="HTH_TETR_2"/>
    <property type="match status" value="1"/>
</dbReference>
<dbReference type="Proteomes" id="UP000540989">
    <property type="component" value="Unassembled WGS sequence"/>
</dbReference>
<accession>A0A7W8E528</accession>
<dbReference type="InterPro" id="IPR013570">
    <property type="entry name" value="Tscrpt_reg_YsiA_C"/>
</dbReference>
<dbReference type="Gene3D" id="1.10.357.10">
    <property type="entry name" value="Tetracycline Repressor, domain 2"/>
    <property type="match status" value="1"/>
</dbReference>
<dbReference type="Gene3D" id="1.10.10.60">
    <property type="entry name" value="Homeodomain-like"/>
    <property type="match status" value="1"/>
</dbReference>
<dbReference type="EMBL" id="JACHIP010000003">
    <property type="protein sequence ID" value="MBB5057785.1"/>
    <property type="molecule type" value="Genomic_DNA"/>
</dbReference>
<keyword evidence="5" id="KW-1185">Reference proteome</keyword>
<dbReference type="InterPro" id="IPR001647">
    <property type="entry name" value="HTH_TetR"/>
</dbReference>
<dbReference type="GO" id="GO:0003700">
    <property type="term" value="F:DNA-binding transcription factor activity"/>
    <property type="evidence" value="ECO:0007669"/>
    <property type="project" value="TreeGrafter"/>
</dbReference>
<name>A0A7W8E528_9BACT</name>
<dbReference type="Pfam" id="PF08359">
    <property type="entry name" value="TetR_C_4"/>
    <property type="match status" value="1"/>
</dbReference>
<sequence>MKPEAPGAIAAAVDAGEVFSPVPPGEKYQRILDAAVEVIAEKGYFNAPVSAIAARAGVADGTVYLYFKSKDDVLRTAIDRNFDRFHRQVIERFQEVHDPREQLEYIAQVHLESGSVNRAMAIVMQTEVRQSAQFIAEFSHHHLVKYIQVVREVIRRGQQQGIFRQDISDGVVAHCMFGAIDELLSSAVFTGRSYDAKATAKQVLDVLLNGINRA</sequence>
<evidence type="ECO:0000256" key="2">
    <source>
        <dbReference type="PROSITE-ProRule" id="PRU00335"/>
    </source>
</evidence>
<evidence type="ECO:0000313" key="5">
    <source>
        <dbReference type="Proteomes" id="UP000540989"/>
    </source>
</evidence>
<evidence type="ECO:0000259" key="3">
    <source>
        <dbReference type="PROSITE" id="PS50977"/>
    </source>
</evidence>
<gene>
    <name evidence="4" type="ORF">HDF16_002491</name>
</gene>
<feature type="domain" description="HTH tetR-type" evidence="3">
    <location>
        <begin position="25"/>
        <end position="85"/>
    </location>
</feature>
<dbReference type="Pfam" id="PF00440">
    <property type="entry name" value="TetR_N"/>
    <property type="match status" value="1"/>
</dbReference>
<dbReference type="RefSeq" id="WP_184216906.1">
    <property type="nucleotide sequence ID" value="NZ_JACHIP010000003.1"/>
</dbReference>
<dbReference type="GO" id="GO:0000976">
    <property type="term" value="F:transcription cis-regulatory region binding"/>
    <property type="evidence" value="ECO:0007669"/>
    <property type="project" value="TreeGrafter"/>
</dbReference>
<comment type="caution">
    <text evidence="4">The sequence shown here is derived from an EMBL/GenBank/DDBJ whole genome shotgun (WGS) entry which is preliminary data.</text>
</comment>
<dbReference type="PANTHER" id="PTHR30055">
    <property type="entry name" value="HTH-TYPE TRANSCRIPTIONAL REGULATOR RUTR"/>
    <property type="match status" value="1"/>
</dbReference>
<evidence type="ECO:0000256" key="1">
    <source>
        <dbReference type="ARBA" id="ARBA00023125"/>
    </source>
</evidence>
<dbReference type="InterPro" id="IPR050109">
    <property type="entry name" value="HTH-type_TetR-like_transc_reg"/>
</dbReference>
<protein>
    <submittedName>
        <fullName evidence="4">TetR/AcrR family fatty acid metabolism transcriptional regulator</fullName>
    </submittedName>
</protein>
<reference evidence="4 5" key="1">
    <citation type="submission" date="2020-08" db="EMBL/GenBank/DDBJ databases">
        <title>Genomic Encyclopedia of Type Strains, Phase IV (KMG-V): Genome sequencing to study the core and pangenomes of soil and plant-associated prokaryotes.</title>
        <authorList>
            <person name="Whitman W."/>
        </authorList>
    </citation>
    <scope>NUCLEOTIDE SEQUENCE [LARGE SCALE GENOMIC DNA]</scope>
    <source>
        <strain evidence="4 5">M8UP14</strain>
    </source>
</reference>
<dbReference type="InterPro" id="IPR009057">
    <property type="entry name" value="Homeodomain-like_sf"/>
</dbReference>
<feature type="DNA-binding region" description="H-T-H motif" evidence="2">
    <location>
        <begin position="48"/>
        <end position="67"/>
    </location>
</feature>
<keyword evidence="1 2" id="KW-0238">DNA-binding</keyword>
<proteinExistence type="predicted"/>
<dbReference type="PANTHER" id="PTHR30055:SF195">
    <property type="entry name" value="FATTY ACID METABOLISM REGULATOR PROTEIN"/>
    <property type="match status" value="1"/>
</dbReference>
<dbReference type="SUPFAM" id="SSF46689">
    <property type="entry name" value="Homeodomain-like"/>
    <property type="match status" value="1"/>
</dbReference>
<dbReference type="AlphaFoldDB" id="A0A7W8E528"/>
<evidence type="ECO:0000313" key="4">
    <source>
        <dbReference type="EMBL" id="MBB5057785.1"/>
    </source>
</evidence>
<dbReference type="SUPFAM" id="SSF48498">
    <property type="entry name" value="Tetracyclin repressor-like, C-terminal domain"/>
    <property type="match status" value="1"/>
</dbReference>
<dbReference type="PRINTS" id="PR00455">
    <property type="entry name" value="HTHTETR"/>
</dbReference>
<dbReference type="InterPro" id="IPR036271">
    <property type="entry name" value="Tet_transcr_reg_TetR-rel_C_sf"/>
</dbReference>